<keyword evidence="2" id="KW-1185">Reference proteome</keyword>
<evidence type="ECO:0000313" key="2">
    <source>
        <dbReference type="Proteomes" id="UP000699042"/>
    </source>
</evidence>
<accession>A0A9P7UCQ6</accession>
<dbReference type="EMBL" id="JAESDN010000008">
    <property type="protein sequence ID" value="KAG7047032.1"/>
    <property type="molecule type" value="Genomic_DNA"/>
</dbReference>
<protein>
    <submittedName>
        <fullName evidence="1">Uncharacterized protein</fullName>
    </submittedName>
</protein>
<dbReference type="AlphaFoldDB" id="A0A9P7UCQ6"/>
<name>A0A9P7UCQ6_9PEZI</name>
<organism evidence="1 2">
    <name type="scientific">Colletotrichum scovillei</name>
    <dbReference type="NCBI Taxonomy" id="1209932"/>
    <lineage>
        <taxon>Eukaryota</taxon>
        <taxon>Fungi</taxon>
        <taxon>Dikarya</taxon>
        <taxon>Ascomycota</taxon>
        <taxon>Pezizomycotina</taxon>
        <taxon>Sordariomycetes</taxon>
        <taxon>Hypocreomycetidae</taxon>
        <taxon>Glomerellales</taxon>
        <taxon>Glomerellaceae</taxon>
        <taxon>Colletotrichum</taxon>
        <taxon>Colletotrichum acutatum species complex</taxon>
    </lineage>
</organism>
<gene>
    <name evidence="1" type="ORF">JMJ77_015249</name>
</gene>
<evidence type="ECO:0000313" key="1">
    <source>
        <dbReference type="EMBL" id="KAG7047032.1"/>
    </source>
</evidence>
<comment type="caution">
    <text evidence="1">The sequence shown here is derived from an EMBL/GenBank/DDBJ whole genome shotgun (WGS) entry which is preliminary data.</text>
</comment>
<sequence length="21" mass="2310">MNVLYRTRGSLTAGLGCRVEL</sequence>
<proteinExistence type="predicted"/>
<reference evidence="1" key="1">
    <citation type="submission" date="2021-05" db="EMBL/GenBank/DDBJ databases">
        <title>Comparative genomics of three Colletotrichum scovillei strains and genetic complementation revealed genes involved fungal growth and virulence on chili pepper.</title>
        <authorList>
            <person name="Hsieh D.-K."/>
            <person name="Chuang S.-C."/>
            <person name="Chen C.-Y."/>
            <person name="Chao Y.-T."/>
            <person name="Lu M.-Y.J."/>
            <person name="Lee M.-H."/>
            <person name="Shih M.-C."/>
        </authorList>
    </citation>
    <scope>NUCLEOTIDE SEQUENCE</scope>
    <source>
        <strain evidence="1">Coll-153</strain>
    </source>
</reference>
<dbReference type="Proteomes" id="UP000699042">
    <property type="component" value="Unassembled WGS sequence"/>
</dbReference>